<name>A0A835B2F4_9POAL</name>
<accession>A0A835B2F4</accession>
<reference evidence="2" key="1">
    <citation type="submission" date="2020-07" db="EMBL/GenBank/DDBJ databases">
        <title>Genome sequence and genetic diversity analysis of an under-domesticated orphan crop, white fonio (Digitaria exilis).</title>
        <authorList>
            <person name="Bennetzen J.L."/>
            <person name="Chen S."/>
            <person name="Ma X."/>
            <person name="Wang X."/>
            <person name="Yssel A.E.J."/>
            <person name="Chaluvadi S.R."/>
            <person name="Johnson M."/>
            <person name="Gangashetty P."/>
            <person name="Hamidou F."/>
            <person name="Sanogo M.D."/>
            <person name="Zwaenepoel A."/>
            <person name="Wallace J."/>
            <person name="Van De Peer Y."/>
            <person name="Van Deynze A."/>
        </authorList>
    </citation>
    <scope>NUCLEOTIDE SEQUENCE</scope>
    <source>
        <tissue evidence="2">Leaves</tissue>
    </source>
</reference>
<dbReference type="PANTHER" id="PTHR31325">
    <property type="entry name" value="OS01G0798800 PROTEIN-RELATED"/>
    <property type="match status" value="1"/>
</dbReference>
<gene>
    <name evidence="2" type="ORF">HU200_043991</name>
</gene>
<feature type="transmembrane region" description="Helical" evidence="1">
    <location>
        <begin position="20"/>
        <end position="40"/>
    </location>
</feature>
<evidence type="ECO:0008006" key="4">
    <source>
        <dbReference type="Google" id="ProtNLM"/>
    </source>
</evidence>
<proteinExistence type="predicted"/>
<organism evidence="2 3">
    <name type="scientific">Digitaria exilis</name>
    <dbReference type="NCBI Taxonomy" id="1010633"/>
    <lineage>
        <taxon>Eukaryota</taxon>
        <taxon>Viridiplantae</taxon>
        <taxon>Streptophyta</taxon>
        <taxon>Embryophyta</taxon>
        <taxon>Tracheophyta</taxon>
        <taxon>Spermatophyta</taxon>
        <taxon>Magnoliopsida</taxon>
        <taxon>Liliopsida</taxon>
        <taxon>Poales</taxon>
        <taxon>Poaceae</taxon>
        <taxon>PACMAD clade</taxon>
        <taxon>Panicoideae</taxon>
        <taxon>Panicodae</taxon>
        <taxon>Paniceae</taxon>
        <taxon>Anthephorinae</taxon>
        <taxon>Digitaria</taxon>
    </lineage>
</organism>
<keyword evidence="1" id="KW-1133">Transmembrane helix</keyword>
<keyword evidence="1" id="KW-0472">Membrane</keyword>
<dbReference type="AlphaFoldDB" id="A0A835B2F4"/>
<comment type="caution">
    <text evidence="2">The sequence shown here is derived from an EMBL/GenBank/DDBJ whole genome shotgun (WGS) entry which is preliminary data.</text>
</comment>
<keyword evidence="1" id="KW-0812">Transmembrane</keyword>
<evidence type="ECO:0000313" key="2">
    <source>
        <dbReference type="EMBL" id="KAF8685367.1"/>
    </source>
</evidence>
<dbReference type="EMBL" id="JACEFO010002084">
    <property type="protein sequence ID" value="KAF8685367.1"/>
    <property type="molecule type" value="Genomic_DNA"/>
</dbReference>
<evidence type="ECO:0000256" key="1">
    <source>
        <dbReference type="SAM" id="Phobius"/>
    </source>
</evidence>
<sequence>MFCYYWCGDTHGRRADDGHYLGLAIIDAVAPCLLIALVMISEHSFQTRKWIGIILRCRWKLMMNHWDEKIGQCSVLMLHQRRTTQFFVPLMRLLCFPERKKKVKIPEAVKICIIRALGSTRNGGLSPGTTSLRQTQAGERLLWACNIKGTSDTILVWHIATCIFEYQQTTCHKQASTSNLDSHYKIAAIHLSRDLCNAVKKDADRVLAGRAAVGSSSTPEDKCRQLVELLGEGSKNEELKNGVKLGKQLIELAQGDEETWKLLAGFWSEMILYVAPSDNLKGHSEAIARGGELITLLWALLFHVGIFSRPDETDGAATSAAGDGV</sequence>
<dbReference type="Pfam" id="PF04578">
    <property type="entry name" value="DUF594"/>
    <property type="match status" value="1"/>
</dbReference>
<evidence type="ECO:0000313" key="3">
    <source>
        <dbReference type="Proteomes" id="UP000636709"/>
    </source>
</evidence>
<dbReference type="OrthoDB" id="693467at2759"/>
<dbReference type="Proteomes" id="UP000636709">
    <property type="component" value="Unassembled WGS sequence"/>
</dbReference>
<keyword evidence="3" id="KW-1185">Reference proteome</keyword>
<dbReference type="InterPro" id="IPR007658">
    <property type="entry name" value="DUF594"/>
</dbReference>
<protein>
    <recommendedName>
        <fullName evidence="4">DUF4220 domain-containing protein</fullName>
    </recommendedName>
</protein>